<accession>A0A2W7RMK8</accession>
<comment type="caution">
    <text evidence="5">The sequence shown here is derived from an EMBL/GenBank/DDBJ whole genome shotgun (WGS) entry which is preliminary data.</text>
</comment>
<feature type="transmembrane region" description="Helical" evidence="3">
    <location>
        <begin position="28"/>
        <end position="46"/>
    </location>
</feature>
<reference evidence="5 6" key="1">
    <citation type="submission" date="2018-06" db="EMBL/GenBank/DDBJ databases">
        <title>Genomic Encyclopedia of Archaeal and Bacterial Type Strains, Phase II (KMG-II): from individual species to whole genera.</title>
        <authorList>
            <person name="Goeker M."/>
        </authorList>
    </citation>
    <scope>NUCLEOTIDE SEQUENCE [LARGE SCALE GENOMIC DNA]</scope>
    <source>
        <strain evidence="5 6">DSM 19830</strain>
    </source>
</reference>
<evidence type="ECO:0000259" key="4">
    <source>
        <dbReference type="Pfam" id="PF08212"/>
    </source>
</evidence>
<name>A0A2W7RMK8_9BACT</name>
<evidence type="ECO:0000256" key="2">
    <source>
        <dbReference type="PIRNR" id="PIRNR036893"/>
    </source>
</evidence>
<keyword evidence="5" id="KW-0449">Lipoprotein</keyword>
<gene>
    <name evidence="5" type="ORF">LV85_00680</name>
</gene>
<evidence type="ECO:0000313" key="5">
    <source>
        <dbReference type="EMBL" id="PZX56747.1"/>
    </source>
</evidence>
<keyword evidence="3" id="KW-0812">Transmembrane</keyword>
<dbReference type="EMBL" id="QKZT01000002">
    <property type="protein sequence ID" value="PZX56747.1"/>
    <property type="molecule type" value="Genomic_DNA"/>
</dbReference>
<comment type="similarity">
    <text evidence="1 2">Belongs to the calycin superfamily. Lipocalin family.</text>
</comment>
<proteinExistence type="inferred from homology"/>
<dbReference type="PANTHER" id="PTHR10612:SF34">
    <property type="entry name" value="APOLIPOPROTEIN D"/>
    <property type="match status" value="1"/>
</dbReference>
<dbReference type="PANTHER" id="PTHR10612">
    <property type="entry name" value="APOLIPOPROTEIN D"/>
    <property type="match status" value="1"/>
</dbReference>
<dbReference type="InterPro" id="IPR022272">
    <property type="entry name" value="Lipocalin_CS"/>
</dbReference>
<dbReference type="PIRSF" id="PIRSF036893">
    <property type="entry name" value="Lipocalin_ApoD"/>
    <property type="match status" value="1"/>
</dbReference>
<dbReference type="GO" id="GO:0006950">
    <property type="term" value="P:response to stress"/>
    <property type="evidence" value="ECO:0007669"/>
    <property type="project" value="UniProtKB-ARBA"/>
</dbReference>
<keyword evidence="3" id="KW-1133">Transmembrane helix</keyword>
<dbReference type="SUPFAM" id="SSF50814">
    <property type="entry name" value="Lipocalins"/>
    <property type="match status" value="1"/>
</dbReference>
<evidence type="ECO:0000256" key="3">
    <source>
        <dbReference type="SAM" id="Phobius"/>
    </source>
</evidence>
<dbReference type="CDD" id="cd19438">
    <property type="entry name" value="lipocalin_Blc-like"/>
    <property type="match status" value="1"/>
</dbReference>
<sequence length="201" mass="22604">MAIKTEQPHRLTLTKPTNMRTLKKSEKLALAMPIVAAAGIMFLSHASKAQDLETVPQVDLEQYAGEWYEIASFPQSFQKGCTCTKATYTPNEDGTIKVENTCNLPEKGKTKTSTATAFVEEGSGNAKLKVQFFWPFKGKYWIIDLANDYSYAVVGHPNRKYLWILSRTSKMDDALYDKILTGITEKGFDISKLEKTIQCED</sequence>
<dbReference type="InterPro" id="IPR000566">
    <property type="entry name" value="Lipocln_cytosolic_FA-bd_dom"/>
</dbReference>
<feature type="domain" description="Lipocalin/cytosolic fatty-acid binding" evidence="4">
    <location>
        <begin position="58"/>
        <end position="197"/>
    </location>
</feature>
<dbReference type="InterPro" id="IPR012674">
    <property type="entry name" value="Calycin"/>
</dbReference>
<evidence type="ECO:0000256" key="1">
    <source>
        <dbReference type="ARBA" id="ARBA00006889"/>
    </source>
</evidence>
<dbReference type="PROSITE" id="PS00213">
    <property type="entry name" value="LIPOCALIN"/>
    <property type="match status" value="1"/>
</dbReference>
<dbReference type="InterPro" id="IPR047202">
    <property type="entry name" value="Lipocalin_Blc-like_dom"/>
</dbReference>
<dbReference type="Pfam" id="PF08212">
    <property type="entry name" value="Lipocalin_2"/>
    <property type="match status" value="1"/>
</dbReference>
<dbReference type="InterPro" id="IPR022271">
    <property type="entry name" value="Lipocalin_ApoD"/>
</dbReference>
<evidence type="ECO:0000313" key="6">
    <source>
        <dbReference type="Proteomes" id="UP000248882"/>
    </source>
</evidence>
<dbReference type="PRINTS" id="PR01171">
    <property type="entry name" value="BCTLIPOCALIN"/>
</dbReference>
<organism evidence="5 6">
    <name type="scientific">Algoriphagus chordae</name>
    <dbReference type="NCBI Taxonomy" id="237019"/>
    <lineage>
        <taxon>Bacteria</taxon>
        <taxon>Pseudomonadati</taxon>
        <taxon>Bacteroidota</taxon>
        <taxon>Cytophagia</taxon>
        <taxon>Cytophagales</taxon>
        <taxon>Cyclobacteriaceae</taxon>
        <taxon>Algoriphagus</taxon>
    </lineage>
</organism>
<dbReference type="Proteomes" id="UP000248882">
    <property type="component" value="Unassembled WGS sequence"/>
</dbReference>
<keyword evidence="3" id="KW-0472">Membrane</keyword>
<dbReference type="AlphaFoldDB" id="A0A2W7RMK8"/>
<keyword evidence="6" id="KW-1185">Reference proteome</keyword>
<dbReference type="InterPro" id="IPR002446">
    <property type="entry name" value="Lipocalin_bac"/>
</dbReference>
<dbReference type="Gene3D" id="2.40.128.20">
    <property type="match status" value="1"/>
</dbReference>
<protein>
    <submittedName>
        <fullName evidence="5">Apolipoprotein D and lipocalin family protein</fullName>
    </submittedName>
</protein>